<gene>
    <name evidence="1" type="ORF">SAC06_02250</name>
</gene>
<dbReference type="AlphaFoldDB" id="A0AAU7VAG2"/>
<reference evidence="1" key="1">
    <citation type="submission" date="2023-11" db="EMBL/GenBank/DDBJ databases">
        <title>Scrofimicrobium hongkongense sp. nov., isolated from a patient with peritonitis.</title>
        <authorList>
            <person name="Lao H.Y."/>
            <person name="Wong A.Y.P."/>
            <person name="Ng T.L."/>
            <person name="Wong R.Y.L."/>
            <person name="Yau M.C.Y."/>
            <person name="Lam J.Y.W."/>
            <person name="Siu G.K.H."/>
        </authorList>
    </citation>
    <scope>NUCLEOTIDE SEQUENCE</scope>
    <source>
        <strain evidence="1">R131</strain>
    </source>
</reference>
<dbReference type="KEGG" id="sapp:SAC06_02250"/>
<dbReference type="RefSeq" id="WP_350258597.1">
    <property type="nucleotide sequence ID" value="NZ_CP138335.1"/>
</dbReference>
<dbReference type="EMBL" id="CP138335">
    <property type="protein sequence ID" value="XBW08398.1"/>
    <property type="molecule type" value="Genomic_DNA"/>
</dbReference>
<protein>
    <submittedName>
        <fullName evidence="1">Uncharacterized protein</fullName>
    </submittedName>
</protein>
<accession>A0AAU7VAG2</accession>
<organism evidence="1">
    <name type="scientific">Scrofimicrobium appendicitidis</name>
    <dbReference type="NCBI Taxonomy" id="3079930"/>
    <lineage>
        <taxon>Bacteria</taxon>
        <taxon>Bacillati</taxon>
        <taxon>Actinomycetota</taxon>
        <taxon>Actinomycetes</taxon>
        <taxon>Actinomycetales</taxon>
        <taxon>Actinomycetaceae</taxon>
        <taxon>Scrofimicrobium</taxon>
    </lineage>
</organism>
<proteinExistence type="predicted"/>
<name>A0AAU7VAG2_9ACTO</name>
<sequence>MRKITLNYPAPIPVGHLVELTWFADQRPARKQDRPDWTIPSAHPAVRDLDTGIAYLNLAHVSAGANGGNPFVPQNLPTTTRSDLEVREIQRGRVASCTLVYLEGLTTQQTVLEVELS</sequence>
<evidence type="ECO:0000313" key="1">
    <source>
        <dbReference type="EMBL" id="XBW08398.1"/>
    </source>
</evidence>